<reference evidence="2 3" key="1">
    <citation type="submission" date="2016-10" db="EMBL/GenBank/DDBJ databases">
        <authorList>
            <person name="de Groot N.N."/>
        </authorList>
    </citation>
    <scope>NUCLEOTIDE SEQUENCE [LARGE SCALE GENOMIC DNA]</scope>
    <source>
        <strain evidence="2 3">IBRC-M10015</strain>
    </source>
</reference>
<protein>
    <submittedName>
        <fullName evidence="2">Glyoxylase, beta-lactamase superfamily II</fullName>
    </submittedName>
</protein>
<organism evidence="2 3">
    <name type="scientific">Halovenus aranensis</name>
    <dbReference type="NCBI Taxonomy" id="890420"/>
    <lineage>
        <taxon>Archaea</taxon>
        <taxon>Methanobacteriati</taxon>
        <taxon>Methanobacteriota</taxon>
        <taxon>Stenosarchaea group</taxon>
        <taxon>Halobacteria</taxon>
        <taxon>Halobacteriales</taxon>
        <taxon>Haloarculaceae</taxon>
        <taxon>Halovenus</taxon>
    </lineage>
</organism>
<name>A0A1G8RRU2_9EURY</name>
<dbReference type="PANTHER" id="PTHR42951">
    <property type="entry name" value="METALLO-BETA-LACTAMASE DOMAIN-CONTAINING"/>
    <property type="match status" value="1"/>
</dbReference>
<dbReference type="EMBL" id="FNFC01000001">
    <property type="protein sequence ID" value="SDJ19687.1"/>
    <property type="molecule type" value="Genomic_DNA"/>
</dbReference>
<dbReference type="InterPro" id="IPR001279">
    <property type="entry name" value="Metallo-B-lactamas"/>
</dbReference>
<keyword evidence="3" id="KW-1185">Reference proteome</keyword>
<feature type="domain" description="Metallo-beta-lactamase" evidence="1">
    <location>
        <begin position="22"/>
        <end position="205"/>
    </location>
</feature>
<dbReference type="Gene3D" id="3.60.15.10">
    <property type="entry name" value="Ribonuclease Z/Hydroxyacylglutathione hydrolase-like"/>
    <property type="match status" value="1"/>
</dbReference>
<dbReference type="CDD" id="cd07721">
    <property type="entry name" value="yflN-like_MBL-fold"/>
    <property type="match status" value="1"/>
</dbReference>
<evidence type="ECO:0000313" key="2">
    <source>
        <dbReference type="EMBL" id="SDJ19687.1"/>
    </source>
</evidence>
<dbReference type="SUPFAM" id="SSF56281">
    <property type="entry name" value="Metallo-hydrolase/oxidoreductase"/>
    <property type="match status" value="1"/>
</dbReference>
<evidence type="ECO:0000259" key="1">
    <source>
        <dbReference type="SMART" id="SM00849"/>
    </source>
</evidence>
<proteinExistence type="predicted"/>
<dbReference type="InterPro" id="IPR050855">
    <property type="entry name" value="NDM-1-like"/>
</dbReference>
<gene>
    <name evidence="2" type="ORF">SAMN05216226_10183</name>
</gene>
<sequence length="224" mass="23717">MALPAGIHALPQTVEQGEQSTAVHPAAVETGDGVLLVDTGFPGQSGQLESALADAGFDWEAVTGVILTHQDGDHAGSLATVVEKTDATVYAHERCVPYVDGRKDQIKSPDCERYPPAEVAVELVDGVTFRTVAGPMEVLFTPGHTPGHISLYFPAESFLLAGDALTATDGRLRGPSERYSLEMDEALDSAQALADRDIDQVLCYHGGLVADGDDHIARLLDGLR</sequence>
<dbReference type="Pfam" id="PF00753">
    <property type="entry name" value="Lactamase_B"/>
    <property type="match status" value="1"/>
</dbReference>
<dbReference type="STRING" id="890420.SAMN05216226_10183"/>
<accession>A0A1G8RRU2</accession>
<evidence type="ECO:0000313" key="3">
    <source>
        <dbReference type="Proteomes" id="UP000198856"/>
    </source>
</evidence>
<dbReference type="OrthoDB" id="197151at2157"/>
<dbReference type="PANTHER" id="PTHR42951:SF15">
    <property type="entry name" value="METALLO-BETA-LACTAMASE SUPERFAMILY PROTEIN"/>
    <property type="match status" value="1"/>
</dbReference>
<dbReference type="RefSeq" id="WP_092698289.1">
    <property type="nucleotide sequence ID" value="NZ_FNFC01000001.1"/>
</dbReference>
<dbReference type="AlphaFoldDB" id="A0A1G8RRU2"/>
<dbReference type="SMART" id="SM00849">
    <property type="entry name" value="Lactamase_B"/>
    <property type="match status" value="1"/>
</dbReference>
<dbReference type="Proteomes" id="UP000198856">
    <property type="component" value="Unassembled WGS sequence"/>
</dbReference>
<dbReference type="InterPro" id="IPR036866">
    <property type="entry name" value="RibonucZ/Hydroxyglut_hydro"/>
</dbReference>